<organism evidence="1 2">
    <name type="scientific">Peptidiphaga gingivicola</name>
    <dbReference type="NCBI Taxonomy" id="2741497"/>
    <lineage>
        <taxon>Bacteria</taxon>
        <taxon>Bacillati</taxon>
        <taxon>Actinomycetota</taxon>
        <taxon>Actinomycetes</taxon>
        <taxon>Actinomycetales</taxon>
        <taxon>Actinomycetaceae</taxon>
        <taxon>Peptidiphaga</taxon>
    </lineage>
</organism>
<dbReference type="Proteomes" id="UP000078368">
    <property type="component" value="Unassembled WGS sequence"/>
</dbReference>
<dbReference type="EMBL" id="LVZK01000003">
    <property type="protein sequence ID" value="OAP85203.1"/>
    <property type="molecule type" value="Genomic_DNA"/>
</dbReference>
<keyword evidence="2" id="KW-1185">Reference proteome</keyword>
<proteinExistence type="predicted"/>
<gene>
    <name evidence="1" type="ORF">A4H34_08815</name>
</gene>
<dbReference type="STRING" id="1823756.A4H34_08815"/>
<sequence length="98" mass="10799">MCVSKEFYALCLAANVGPAPTASWKPLRPWKSLRRRLPPAFCAMPMASRFLRNADGLPLSAQCRRPPNGFFLAAAFRFCLAFRFRLAAAPKPAGGTRV</sequence>
<evidence type="ECO:0000313" key="1">
    <source>
        <dbReference type="EMBL" id="OAP85203.1"/>
    </source>
</evidence>
<evidence type="ECO:0000313" key="2">
    <source>
        <dbReference type="Proteomes" id="UP000078368"/>
    </source>
</evidence>
<reference evidence="1 2" key="1">
    <citation type="submission" date="2016-04" db="EMBL/GenBank/DDBJ databases">
        <title>Peptidophaga gingivicola gen. nov., sp. nov., isolated from human subgingival plaque.</title>
        <authorList>
            <person name="Beall C.J."/>
            <person name="Mokrzan E.M."/>
            <person name="Griffen A.L."/>
            <person name="Leys E.J."/>
        </authorList>
    </citation>
    <scope>NUCLEOTIDE SEQUENCE [LARGE SCALE GENOMIC DNA]</scope>
    <source>
        <strain evidence="1 2">BA112</strain>
    </source>
</reference>
<protein>
    <submittedName>
        <fullName evidence="1">Uncharacterized protein</fullName>
    </submittedName>
</protein>
<comment type="caution">
    <text evidence="1">The sequence shown here is derived from an EMBL/GenBank/DDBJ whole genome shotgun (WGS) entry which is preliminary data.</text>
</comment>
<accession>A0A179B1T0</accession>
<dbReference type="AlphaFoldDB" id="A0A179B1T0"/>
<name>A0A179B1T0_9ACTO</name>